<dbReference type="Proteomes" id="UP001233999">
    <property type="component" value="Unassembled WGS sequence"/>
</dbReference>
<dbReference type="AlphaFoldDB" id="A0AAD8ALE5"/>
<feature type="non-terminal residue" evidence="2">
    <location>
        <position position="103"/>
    </location>
</feature>
<gene>
    <name evidence="2" type="ORF">L9F63_000603</name>
</gene>
<evidence type="ECO:0000313" key="2">
    <source>
        <dbReference type="EMBL" id="KAJ9601252.1"/>
    </source>
</evidence>
<evidence type="ECO:0000256" key="1">
    <source>
        <dbReference type="SAM" id="MobiDB-lite"/>
    </source>
</evidence>
<accession>A0AAD8ALE5</accession>
<comment type="caution">
    <text evidence="2">The sequence shown here is derived from an EMBL/GenBank/DDBJ whole genome shotgun (WGS) entry which is preliminary data.</text>
</comment>
<evidence type="ECO:0000313" key="3">
    <source>
        <dbReference type="Proteomes" id="UP001233999"/>
    </source>
</evidence>
<protein>
    <submittedName>
        <fullName evidence="2">Uncharacterized protein</fullName>
    </submittedName>
</protein>
<organism evidence="2 3">
    <name type="scientific">Diploptera punctata</name>
    <name type="common">Pacific beetle cockroach</name>
    <dbReference type="NCBI Taxonomy" id="6984"/>
    <lineage>
        <taxon>Eukaryota</taxon>
        <taxon>Metazoa</taxon>
        <taxon>Ecdysozoa</taxon>
        <taxon>Arthropoda</taxon>
        <taxon>Hexapoda</taxon>
        <taxon>Insecta</taxon>
        <taxon>Pterygota</taxon>
        <taxon>Neoptera</taxon>
        <taxon>Polyneoptera</taxon>
        <taxon>Dictyoptera</taxon>
        <taxon>Blattodea</taxon>
        <taxon>Blaberoidea</taxon>
        <taxon>Blaberidae</taxon>
        <taxon>Diplopterinae</taxon>
        <taxon>Diploptera</taxon>
    </lineage>
</organism>
<feature type="region of interest" description="Disordered" evidence="1">
    <location>
        <begin position="1"/>
        <end position="21"/>
    </location>
</feature>
<name>A0AAD8ALE5_DIPPU</name>
<reference evidence="2" key="1">
    <citation type="journal article" date="2023" name="IScience">
        <title>Live-bearing cockroach genome reveals convergent evolutionary mechanisms linked to viviparity in insects and beyond.</title>
        <authorList>
            <person name="Fouks B."/>
            <person name="Harrison M.C."/>
            <person name="Mikhailova A.A."/>
            <person name="Marchal E."/>
            <person name="English S."/>
            <person name="Carruthers M."/>
            <person name="Jennings E.C."/>
            <person name="Chiamaka E.L."/>
            <person name="Frigard R.A."/>
            <person name="Pippel M."/>
            <person name="Attardo G.M."/>
            <person name="Benoit J.B."/>
            <person name="Bornberg-Bauer E."/>
            <person name="Tobe S.S."/>
        </authorList>
    </citation>
    <scope>NUCLEOTIDE SEQUENCE</scope>
    <source>
        <strain evidence="2">Stay&amp;Tobe</strain>
    </source>
</reference>
<sequence length="103" mass="11447">SLEASGPENNRTHTEGFTSPKKCTVSSTITSNILLKIHFAESPILKTVTVLDEETCGMDEIYTIDLLNFYATVDSQRTCFKSRTLELEANIVTSSSRTLLDKK</sequence>
<dbReference type="EMBL" id="JASPKZ010000026">
    <property type="protein sequence ID" value="KAJ9601252.1"/>
    <property type="molecule type" value="Genomic_DNA"/>
</dbReference>
<proteinExistence type="predicted"/>
<keyword evidence="3" id="KW-1185">Reference proteome</keyword>
<feature type="non-terminal residue" evidence="2">
    <location>
        <position position="1"/>
    </location>
</feature>
<reference evidence="2" key="2">
    <citation type="submission" date="2023-05" db="EMBL/GenBank/DDBJ databases">
        <authorList>
            <person name="Fouks B."/>
        </authorList>
    </citation>
    <scope>NUCLEOTIDE SEQUENCE</scope>
    <source>
        <strain evidence="2">Stay&amp;Tobe</strain>
        <tissue evidence="2">Testes</tissue>
    </source>
</reference>